<dbReference type="EMBL" id="GEDG01024946">
    <property type="protein sequence ID" value="JAP15595.1"/>
    <property type="molecule type" value="Transcribed_RNA"/>
</dbReference>
<sequence length="75" mass="8303">MVSLDSLYGLGIRVRLFPIYDLPCWAPILNCLRSRCSVLGLKRGVKSHIGWDVVNFDSLYGLGQSSPHNLNLGLS</sequence>
<dbReference type="AlphaFoldDB" id="A0A0V0H802"/>
<name>A0A0V0H802_SOLCH</name>
<reference evidence="1" key="1">
    <citation type="submission" date="2015-12" db="EMBL/GenBank/DDBJ databases">
        <title>Gene expression during late stages of embryo sac development: a critical building block for successful pollen-pistil interactions.</title>
        <authorList>
            <person name="Liu Y."/>
            <person name="Joly V."/>
            <person name="Sabar M."/>
            <person name="Matton D.P."/>
        </authorList>
    </citation>
    <scope>NUCLEOTIDE SEQUENCE</scope>
</reference>
<protein>
    <submittedName>
        <fullName evidence="1">Putative ovule protein</fullName>
    </submittedName>
</protein>
<organism evidence="1">
    <name type="scientific">Solanum chacoense</name>
    <name type="common">Chaco potato</name>
    <dbReference type="NCBI Taxonomy" id="4108"/>
    <lineage>
        <taxon>Eukaryota</taxon>
        <taxon>Viridiplantae</taxon>
        <taxon>Streptophyta</taxon>
        <taxon>Embryophyta</taxon>
        <taxon>Tracheophyta</taxon>
        <taxon>Spermatophyta</taxon>
        <taxon>Magnoliopsida</taxon>
        <taxon>eudicotyledons</taxon>
        <taxon>Gunneridae</taxon>
        <taxon>Pentapetalae</taxon>
        <taxon>asterids</taxon>
        <taxon>lamiids</taxon>
        <taxon>Solanales</taxon>
        <taxon>Solanaceae</taxon>
        <taxon>Solanoideae</taxon>
        <taxon>Solaneae</taxon>
        <taxon>Solanum</taxon>
    </lineage>
</organism>
<evidence type="ECO:0000313" key="1">
    <source>
        <dbReference type="EMBL" id="JAP15595.1"/>
    </source>
</evidence>
<accession>A0A0V0H802</accession>
<proteinExistence type="predicted"/>